<keyword evidence="3" id="KW-1185">Reference proteome</keyword>
<dbReference type="HOGENOM" id="CLU_2881300_0_0_6"/>
<dbReference type="Pfam" id="PF02281">
    <property type="entry name" value="Dimer_Tnp_Tn5"/>
    <property type="match status" value="1"/>
</dbReference>
<dbReference type="Proteomes" id="UP000003374">
    <property type="component" value="Unassembled WGS sequence"/>
</dbReference>
<dbReference type="AlphaFoldDB" id="A4BU07"/>
<sequence length="63" mass="6737">MSQRAQPPDEPPPLDAIVRMLAGVGGFLNRKHDGPPGNKSIWIGLQCARDFVLALAAYHTSGP</sequence>
<dbReference type="InterPro" id="IPR012337">
    <property type="entry name" value="RNaseH-like_sf"/>
</dbReference>
<dbReference type="SUPFAM" id="SSF53098">
    <property type="entry name" value="Ribonuclease H-like"/>
    <property type="match status" value="1"/>
</dbReference>
<evidence type="ECO:0000313" key="2">
    <source>
        <dbReference type="EMBL" id="EAR20828.1"/>
    </source>
</evidence>
<dbReference type="InterPro" id="IPR003201">
    <property type="entry name" value="Transposase_Tn5"/>
</dbReference>
<gene>
    <name evidence="2" type="ORF">NB231_11144</name>
</gene>
<reference evidence="2 3" key="1">
    <citation type="submission" date="2006-02" db="EMBL/GenBank/DDBJ databases">
        <authorList>
            <person name="Waterbury J."/>
            <person name="Ferriera S."/>
            <person name="Johnson J."/>
            <person name="Kravitz S."/>
            <person name="Halpern A."/>
            <person name="Remington K."/>
            <person name="Beeson K."/>
            <person name="Tran B."/>
            <person name="Rogers Y.-H."/>
            <person name="Friedman R."/>
            <person name="Venter J.C."/>
        </authorList>
    </citation>
    <scope>NUCLEOTIDE SEQUENCE [LARGE SCALE GENOMIC DNA]</scope>
    <source>
        <strain evidence="2 3">Nb-231</strain>
    </source>
</reference>
<dbReference type="InterPro" id="IPR014737">
    <property type="entry name" value="Transposase_Tn5-like_C"/>
</dbReference>
<name>A4BU07_9GAMM</name>
<evidence type="ECO:0000313" key="3">
    <source>
        <dbReference type="Proteomes" id="UP000003374"/>
    </source>
</evidence>
<accession>A4BU07</accession>
<proteinExistence type="predicted"/>
<dbReference type="Gene3D" id="1.10.740.10">
    <property type="entry name" value="Transferase Inhibitor Protein From Tn5, Chain"/>
    <property type="match status" value="1"/>
</dbReference>
<feature type="domain" description="Transposase Tn5 dimerisation" evidence="1">
    <location>
        <begin position="8"/>
        <end position="53"/>
    </location>
</feature>
<dbReference type="STRING" id="314278.NB231_11144"/>
<comment type="caution">
    <text evidence="2">The sequence shown here is derived from an EMBL/GenBank/DDBJ whole genome shotgun (WGS) entry which is preliminary data.</text>
</comment>
<organism evidence="2 3">
    <name type="scientific">Nitrococcus mobilis Nb-231</name>
    <dbReference type="NCBI Taxonomy" id="314278"/>
    <lineage>
        <taxon>Bacteria</taxon>
        <taxon>Pseudomonadati</taxon>
        <taxon>Pseudomonadota</taxon>
        <taxon>Gammaproteobacteria</taxon>
        <taxon>Chromatiales</taxon>
        <taxon>Ectothiorhodospiraceae</taxon>
        <taxon>Nitrococcus</taxon>
    </lineage>
</organism>
<protein>
    <recommendedName>
        <fullName evidence="1">Transposase Tn5 dimerisation domain-containing protein</fullName>
    </recommendedName>
</protein>
<dbReference type="EMBL" id="AAOF01000016">
    <property type="protein sequence ID" value="EAR20828.1"/>
    <property type="molecule type" value="Genomic_DNA"/>
</dbReference>
<dbReference type="eggNOG" id="COG3385">
    <property type="taxonomic scope" value="Bacteria"/>
</dbReference>
<evidence type="ECO:0000259" key="1">
    <source>
        <dbReference type="Pfam" id="PF02281"/>
    </source>
</evidence>